<evidence type="ECO:0000256" key="1">
    <source>
        <dbReference type="ARBA" id="ARBA00003236"/>
    </source>
</evidence>
<evidence type="ECO:0000256" key="5">
    <source>
        <dbReference type="ARBA" id="ARBA00032976"/>
    </source>
</evidence>
<comment type="similarity">
    <text evidence="2">Belongs to the polysaccharide deacetylase family.</text>
</comment>
<dbReference type="InterPro" id="IPR017625">
    <property type="entry name" value="PuuE"/>
</dbReference>
<evidence type="ECO:0000256" key="2">
    <source>
        <dbReference type="ARBA" id="ARBA00010973"/>
    </source>
</evidence>
<evidence type="ECO:0000313" key="8">
    <source>
        <dbReference type="Proteomes" id="UP001223720"/>
    </source>
</evidence>
<dbReference type="InterPro" id="IPR017580">
    <property type="entry name" value="OHCU_decarboxylase-1"/>
</dbReference>
<dbReference type="NCBIfam" id="TIGR03164">
    <property type="entry name" value="UHCUDC"/>
    <property type="match status" value="1"/>
</dbReference>
<proteinExistence type="inferred from homology"/>
<dbReference type="CDD" id="cd10977">
    <property type="entry name" value="CE4_PuuE_SpCDA1"/>
    <property type="match status" value="1"/>
</dbReference>
<sequence length="470" mass="52001">MHTSRDLIGYGRTIPQADWPGGARIAVQIVLNYEEGGENCILHGDAASEAFLSEIVGAAPWPGMRHMNMESLYEYGARAGFWRLWRLFTQRGVPVTVFGVATALARNPEVVAAMREADWEIASHGLKWIDYRDMPRAEEAAQMDAAIHLHEEVTGERPLGWYTGRSSVNTLELGLERGFAYLADSYADDLPYWLYGRAGTGLVVPYTLDANDMRFATAQGFNTGEHFFTYLRDSFDALYAEGAAAPKMMSVGLHCRLVGRPGRIAALARFLDHVAAHDGVWLARRIDIARHWTARHPAEALRPSTMSAAQFLTRFGDIFEDTPEIALRAWQAGLTAREDSAEGLHAALVGALRGLPAEQQRALIRAHPELAGRLAQAGQLTQASTAEQGSAGLGALSAEELARFEQLNAAYRARFDLPFIMAIKGSSREAILAAFEARLRNDPEQEFQEALRQIERIAWLRLKDRLPSEG</sequence>
<dbReference type="GO" id="GO:0000255">
    <property type="term" value="P:allantoin metabolic process"/>
    <property type="evidence" value="ECO:0007669"/>
    <property type="project" value="InterPro"/>
</dbReference>
<keyword evidence="4" id="KW-0659">Purine metabolism</keyword>
<organism evidence="7 8">
    <name type="scientific">Methylorubrum extorquens</name>
    <name type="common">Methylobacterium dichloromethanicum</name>
    <name type="synonym">Methylobacterium extorquens</name>
    <dbReference type="NCBI Taxonomy" id="408"/>
    <lineage>
        <taxon>Bacteria</taxon>
        <taxon>Pseudomonadati</taxon>
        <taxon>Pseudomonadota</taxon>
        <taxon>Alphaproteobacteria</taxon>
        <taxon>Hyphomicrobiales</taxon>
        <taxon>Methylobacteriaceae</taxon>
        <taxon>Methylorubrum</taxon>
    </lineage>
</organism>
<accession>A0AAX3WMN1</accession>
<name>A0AAX3WMN1_METEX</name>
<dbReference type="PANTHER" id="PTHR43123">
    <property type="entry name" value="POLYSACCHARIDE DEACETYLASE-RELATED"/>
    <property type="match status" value="1"/>
</dbReference>
<evidence type="ECO:0000256" key="3">
    <source>
        <dbReference type="ARBA" id="ARBA00020071"/>
    </source>
</evidence>
<dbReference type="Gene3D" id="3.20.20.370">
    <property type="entry name" value="Glycoside hydrolase/deacetylase"/>
    <property type="match status" value="1"/>
</dbReference>
<dbReference type="RefSeq" id="WP_283536068.1">
    <property type="nucleotide sequence ID" value="NZ_CP073633.1"/>
</dbReference>
<dbReference type="InterPro" id="IPR011330">
    <property type="entry name" value="Glyco_hydro/deAcase_b/a-brl"/>
</dbReference>
<dbReference type="InterPro" id="IPR002509">
    <property type="entry name" value="NODB_dom"/>
</dbReference>
<dbReference type="EMBL" id="CP073633">
    <property type="protein sequence ID" value="WHQ71830.1"/>
    <property type="molecule type" value="Genomic_DNA"/>
</dbReference>
<dbReference type="GO" id="GO:0016810">
    <property type="term" value="F:hydrolase activity, acting on carbon-nitrogen (but not peptide) bonds"/>
    <property type="evidence" value="ECO:0007669"/>
    <property type="project" value="InterPro"/>
</dbReference>
<dbReference type="AlphaFoldDB" id="A0AAX3WMN1"/>
<dbReference type="GO" id="GO:0006144">
    <property type="term" value="P:purine nucleobase metabolic process"/>
    <property type="evidence" value="ECO:0007669"/>
    <property type="project" value="UniProtKB-KW"/>
</dbReference>
<protein>
    <recommendedName>
        <fullName evidence="3">Chitooligosaccharide deacetylase</fullName>
    </recommendedName>
    <alternativeName>
        <fullName evidence="5">Nodulation protein B</fullName>
    </alternativeName>
</protein>
<dbReference type="SUPFAM" id="SSF88713">
    <property type="entry name" value="Glycoside hydrolase/deacetylase"/>
    <property type="match status" value="1"/>
</dbReference>
<dbReference type="Proteomes" id="UP001223720">
    <property type="component" value="Chromosome"/>
</dbReference>
<dbReference type="Gene3D" id="1.10.3330.10">
    <property type="entry name" value="Oxo-4-hydroxy-4-carboxy-5-ureidoimidazoline decarboxylase"/>
    <property type="match status" value="1"/>
</dbReference>
<dbReference type="InterPro" id="IPR018020">
    <property type="entry name" value="OHCU_decarboxylase"/>
</dbReference>
<dbReference type="NCBIfam" id="TIGR03212">
    <property type="entry name" value="uraD_N-term-dom"/>
    <property type="match status" value="1"/>
</dbReference>
<dbReference type="InterPro" id="IPR036778">
    <property type="entry name" value="OHCU_decarboxylase_sf"/>
</dbReference>
<dbReference type="Pfam" id="PF01522">
    <property type="entry name" value="Polysacc_deac_1"/>
    <property type="match status" value="1"/>
</dbReference>
<evidence type="ECO:0000313" key="7">
    <source>
        <dbReference type="EMBL" id="WHQ71830.1"/>
    </source>
</evidence>
<reference evidence="7" key="1">
    <citation type="journal article" date="2022" name="Biotechnol. Bioprocess Eng.">
        <title>Pan-genome Analysis Reveals Comparative Genomic Features of Central Metabolic Pathways in Methylorubrum extorquens.</title>
        <authorList>
            <person name="Lee G.M."/>
            <person name="Scott-Nevros Z.K."/>
            <person name="Lee S.-M."/>
            <person name="Kim D."/>
        </authorList>
    </citation>
    <scope>NUCLEOTIDE SEQUENCE</scope>
    <source>
        <strain evidence="7">ATCC 55366</strain>
    </source>
</reference>
<gene>
    <name evidence="7" type="primary">puuE</name>
    <name evidence="7" type="ORF">KEC54_09935</name>
</gene>
<dbReference type="PANTHER" id="PTHR43123:SF1">
    <property type="entry name" value="POLYSACCHARIDE DEACETYLASE-RELATED"/>
    <property type="match status" value="1"/>
</dbReference>
<dbReference type="SUPFAM" id="SSF158694">
    <property type="entry name" value="UraD-Like"/>
    <property type="match status" value="1"/>
</dbReference>
<feature type="domain" description="NodB homology" evidence="6">
    <location>
        <begin position="67"/>
        <end position="283"/>
    </location>
</feature>
<dbReference type="GO" id="GO:0005975">
    <property type="term" value="P:carbohydrate metabolic process"/>
    <property type="evidence" value="ECO:0007669"/>
    <property type="project" value="InterPro"/>
</dbReference>
<dbReference type="Pfam" id="PF09349">
    <property type="entry name" value="OHCU_decarbox"/>
    <property type="match status" value="1"/>
</dbReference>
<evidence type="ECO:0000259" key="6">
    <source>
        <dbReference type="PROSITE" id="PS51677"/>
    </source>
</evidence>
<dbReference type="PROSITE" id="PS51677">
    <property type="entry name" value="NODB"/>
    <property type="match status" value="1"/>
</dbReference>
<evidence type="ECO:0000256" key="4">
    <source>
        <dbReference type="ARBA" id="ARBA00022631"/>
    </source>
</evidence>
<comment type="function">
    <text evidence="1">Is involved in generating a small heat-stable compound (Nod), an acylated oligomer of N-acetylglucosamine, that stimulates mitosis in various plant protoplasts.</text>
</comment>